<evidence type="ECO:0000256" key="7">
    <source>
        <dbReference type="SAM" id="MobiDB-lite"/>
    </source>
</evidence>
<dbReference type="SUPFAM" id="SSF53335">
    <property type="entry name" value="S-adenosyl-L-methionine-dependent methyltransferases"/>
    <property type="match status" value="1"/>
</dbReference>
<evidence type="ECO:0000313" key="10">
    <source>
        <dbReference type="Proteomes" id="UP000252345"/>
    </source>
</evidence>
<feature type="region of interest" description="Disordered" evidence="7">
    <location>
        <begin position="72"/>
        <end position="135"/>
    </location>
</feature>
<evidence type="ECO:0000259" key="8">
    <source>
        <dbReference type="Pfam" id="PF08704"/>
    </source>
</evidence>
<dbReference type="PIRSF" id="PIRSF017269">
    <property type="entry name" value="GCD14"/>
    <property type="match status" value="1"/>
</dbReference>
<dbReference type="Pfam" id="PF08704">
    <property type="entry name" value="GCD14"/>
    <property type="match status" value="1"/>
</dbReference>
<protein>
    <recommendedName>
        <fullName evidence="5">tRNA (adenine(58)-N(1))-methyltransferase TrmI</fullName>
        <ecNumber evidence="5">2.1.1.220</ecNumber>
    </recommendedName>
</protein>
<evidence type="ECO:0000256" key="6">
    <source>
        <dbReference type="PIRSR" id="PIRSR017269-1"/>
    </source>
</evidence>
<dbReference type="Proteomes" id="UP000252345">
    <property type="component" value="Unassembled WGS sequence"/>
</dbReference>
<evidence type="ECO:0000256" key="4">
    <source>
        <dbReference type="ARBA" id="ARBA00022694"/>
    </source>
</evidence>
<dbReference type="Gene3D" id="3.40.50.150">
    <property type="entry name" value="Vaccinia Virus protein VP39"/>
    <property type="match status" value="1"/>
</dbReference>
<dbReference type="EMBL" id="PDCH01000007">
    <property type="protein sequence ID" value="RBP99323.1"/>
    <property type="molecule type" value="Genomic_DNA"/>
</dbReference>
<evidence type="ECO:0000256" key="3">
    <source>
        <dbReference type="ARBA" id="ARBA00022691"/>
    </source>
</evidence>
<dbReference type="PANTHER" id="PTHR12133">
    <property type="entry name" value="TRNA (ADENINE(58)-N(1))-METHYLTRANSFERASE"/>
    <property type="match status" value="1"/>
</dbReference>
<keyword evidence="10" id="KW-1185">Reference proteome</keyword>
<dbReference type="Pfam" id="PF14801">
    <property type="entry name" value="TrmI-like_N"/>
    <property type="match status" value="1"/>
</dbReference>
<comment type="function">
    <text evidence="5">Catalyzes the S-adenosyl-L-methionine-dependent formation of N(1)-methyladenine at position 58 (m1A58) in tRNA.</text>
</comment>
<reference evidence="9 10" key="1">
    <citation type="submission" date="2017-10" db="EMBL/GenBank/DDBJ databases">
        <title>Bifidobacterium xylocopum sp. nov. and Bifidobacterium aemilianum sp. nov., from the carpenter bee (Xylocopa violacea) digestive tract.</title>
        <authorList>
            <person name="Alberoni D."/>
            <person name="Baffoni L."/>
            <person name="Di Gioia D."/>
            <person name="Gaggia F."/>
            <person name="Biavati B."/>
        </authorList>
    </citation>
    <scope>NUCLEOTIDE SEQUENCE [LARGE SCALE GENOMIC DNA]</scope>
    <source>
        <strain evidence="9 10">XV2</strain>
    </source>
</reference>
<keyword evidence="4 5" id="KW-0819">tRNA processing</keyword>
<evidence type="ECO:0000256" key="2">
    <source>
        <dbReference type="ARBA" id="ARBA00022679"/>
    </source>
</evidence>
<dbReference type="InterPro" id="IPR049470">
    <property type="entry name" value="TRM61_C"/>
</dbReference>
<sequence>MRRESGGRVTAVRRGPLRAGEKVQLTDRKGKKLTIMLKAGAVTQTDRGFLAHDRLIGLSEGSVVTTLSAQGLAERKSGERTDGCQPGIDRSVGSESAAHATDGQRKGAGSSDGPVVPRASMTNGTTSVRDPRKPWKESRAVGGWAYVVMRPRMADFVLSMPRGAQIMYPKDIAQVLSVGDISTGMRVLESGAGSGAMSLSLLDAVGPAGSVTTIELRPEFARVAQGNATVYFGGPPAWWDLRTGDFDSLAPQLAEGSYDRAVLDQLDPWNRLSGVRRALTPGGILTAYVTTTTQLSRLAEALRESGSWTEPEISETMERGWKADGLAVRPQHQMIGHTGFLVVSRAMAPGFAALRRREHGTKDTHADIDTQVAGASGSDGLAALELRDISDRKLRKVLRDLESQEAQVAATGNDRPERDGAL</sequence>
<dbReference type="PROSITE" id="PS51620">
    <property type="entry name" value="SAM_TRM61"/>
    <property type="match status" value="1"/>
</dbReference>
<dbReference type="AlphaFoldDB" id="A0A366KDY4"/>
<feature type="binding site" evidence="6">
    <location>
        <position position="215"/>
    </location>
    <ligand>
        <name>S-adenosyl-L-methionine</name>
        <dbReference type="ChEBI" id="CHEBI:59789"/>
    </ligand>
</feature>
<comment type="similarity">
    <text evidence="5">Belongs to the class I-like SAM-binding methyltransferase superfamily. TRM61 family.</text>
</comment>
<feature type="domain" description="tRNA (adenine(58)-N(1))-methyltransferase catalytic subunit TRM61 C-terminal" evidence="8">
    <location>
        <begin position="143"/>
        <end position="322"/>
    </location>
</feature>
<keyword evidence="2 5" id="KW-0808">Transferase</keyword>
<dbReference type="InterPro" id="IPR014816">
    <property type="entry name" value="tRNA_MeTrfase_Gcd14"/>
</dbReference>
<evidence type="ECO:0000313" key="9">
    <source>
        <dbReference type="EMBL" id="RBP99323.1"/>
    </source>
</evidence>
<dbReference type="Gene3D" id="3.10.330.20">
    <property type="match status" value="1"/>
</dbReference>
<feature type="compositionally biased region" description="Basic and acidic residues" evidence="7">
    <location>
        <begin position="73"/>
        <end position="82"/>
    </location>
</feature>
<dbReference type="GO" id="GO:0031515">
    <property type="term" value="C:tRNA (m1A) methyltransferase complex"/>
    <property type="evidence" value="ECO:0007669"/>
    <property type="project" value="UniProtKB-UniRule"/>
</dbReference>
<gene>
    <name evidence="9" type="ORF">CRD59_04705</name>
</gene>
<evidence type="ECO:0000256" key="5">
    <source>
        <dbReference type="PIRNR" id="PIRNR017269"/>
    </source>
</evidence>
<dbReference type="InterPro" id="IPR029063">
    <property type="entry name" value="SAM-dependent_MTases_sf"/>
</dbReference>
<keyword evidence="1 5" id="KW-0489">Methyltransferase</keyword>
<comment type="catalytic activity">
    <reaction evidence="5">
        <text>adenosine(58) in tRNA + S-adenosyl-L-methionine = N(1)-methyladenosine(58) in tRNA + S-adenosyl-L-homocysteine + H(+)</text>
        <dbReference type="Rhea" id="RHEA:43152"/>
        <dbReference type="Rhea" id="RHEA-COMP:10365"/>
        <dbReference type="Rhea" id="RHEA-COMP:10366"/>
        <dbReference type="ChEBI" id="CHEBI:15378"/>
        <dbReference type="ChEBI" id="CHEBI:57856"/>
        <dbReference type="ChEBI" id="CHEBI:59789"/>
        <dbReference type="ChEBI" id="CHEBI:74411"/>
        <dbReference type="ChEBI" id="CHEBI:74491"/>
        <dbReference type="EC" id="2.1.1.220"/>
    </reaction>
</comment>
<evidence type="ECO:0000256" key="1">
    <source>
        <dbReference type="ARBA" id="ARBA00022603"/>
    </source>
</evidence>
<dbReference type="PANTHER" id="PTHR12133:SF1">
    <property type="entry name" value="TRNA (ADENINE(58)-N(1))-METHYLTRANSFERASE, MITOCHONDRIAL"/>
    <property type="match status" value="1"/>
</dbReference>
<dbReference type="EC" id="2.1.1.220" evidence="5"/>
<dbReference type="GO" id="GO:0160107">
    <property type="term" value="F:tRNA (adenine(58)-N1)-methyltransferase activity"/>
    <property type="evidence" value="ECO:0007669"/>
    <property type="project" value="UniProtKB-EC"/>
</dbReference>
<dbReference type="GO" id="GO:0030488">
    <property type="term" value="P:tRNA methylation"/>
    <property type="evidence" value="ECO:0007669"/>
    <property type="project" value="InterPro"/>
</dbReference>
<proteinExistence type="inferred from homology"/>
<comment type="subunit">
    <text evidence="5">Homotetramer composed of a dimer of dimers.</text>
</comment>
<name>A0A366KDY4_9BIFI</name>
<dbReference type="CDD" id="cd02440">
    <property type="entry name" value="AdoMet_MTases"/>
    <property type="match status" value="1"/>
</dbReference>
<comment type="caution">
    <text evidence="9">The sequence shown here is derived from an EMBL/GenBank/DDBJ whole genome shotgun (WGS) entry which is preliminary data.</text>
</comment>
<organism evidence="9 10">
    <name type="scientific">Bifidobacterium xylocopae</name>
    <dbReference type="NCBI Taxonomy" id="2493119"/>
    <lineage>
        <taxon>Bacteria</taxon>
        <taxon>Bacillati</taxon>
        <taxon>Actinomycetota</taxon>
        <taxon>Actinomycetes</taxon>
        <taxon>Bifidobacteriales</taxon>
        <taxon>Bifidobacteriaceae</taxon>
        <taxon>Bifidobacterium</taxon>
    </lineage>
</organism>
<accession>A0A366KDY4</accession>
<feature type="binding site" evidence="6">
    <location>
        <position position="264"/>
    </location>
    <ligand>
        <name>S-adenosyl-L-methionine</name>
        <dbReference type="ChEBI" id="CHEBI:59789"/>
    </ligand>
</feature>
<keyword evidence="3 5" id="KW-0949">S-adenosyl-L-methionine</keyword>